<dbReference type="RefSeq" id="WP_191703249.1">
    <property type="nucleotide sequence ID" value="NZ_JACSPW010000004.1"/>
</dbReference>
<dbReference type="InterPro" id="IPR004089">
    <property type="entry name" value="MCPsignal_dom"/>
</dbReference>
<accession>A0ABR8XL59</accession>
<comment type="caution">
    <text evidence="10">The sequence shown here is derived from an EMBL/GenBank/DDBJ whole genome shotgun (WGS) entry which is preliminary data.</text>
</comment>
<feature type="transmembrane region" description="Helical" evidence="7">
    <location>
        <begin position="182"/>
        <end position="201"/>
    </location>
</feature>
<keyword evidence="11" id="KW-1185">Reference proteome</keyword>
<dbReference type="PROSITE" id="PS50885">
    <property type="entry name" value="HAMP"/>
    <property type="match status" value="1"/>
</dbReference>
<dbReference type="CDD" id="cd11386">
    <property type="entry name" value="MCP_signal"/>
    <property type="match status" value="1"/>
</dbReference>
<evidence type="ECO:0000256" key="3">
    <source>
        <dbReference type="ARBA" id="ARBA00023136"/>
    </source>
</evidence>
<feature type="transmembrane region" description="Helical" evidence="7">
    <location>
        <begin position="7"/>
        <end position="27"/>
    </location>
</feature>
<dbReference type="InterPro" id="IPR024478">
    <property type="entry name" value="HlyB_4HB_MCP"/>
</dbReference>
<evidence type="ECO:0000313" key="11">
    <source>
        <dbReference type="Proteomes" id="UP000600565"/>
    </source>
</evidence>
<dbReference type="PRINTS" id="PR00260">
    <property type="entry name" value="CHEMTRNSDUCR"/>
</dbReference>
<dbReference type="SMART" id="SM00304">
    <property type="entry name" value="HAMP"/>
    <property type="match status" value="1"/>
</dbReference>
<proteinExistence type="inferred from homology"/>
<dbReference type="PANTHER" id="PTHR32089:SF112">
    <property type="entry name" value="LYSOZYME-LIKE PROTEIN-RELATED"/>
    <property type="match status" value="1"/>
</dbReference>
<dbReference type="Proteomes" id="UP000600565">
    <property type="component" value="Unassembled WGS sequence"/>
</dbReference>
<evidence type="ECO:0000313" key="10">
    <source>
        <dbReference type="EMBL" id="MBD8032655.1"/>
    </source>
</evidence>
<keyword evidence="3 7" id="KW-0472">Membrane</keyword>
<sequence length="561" mass="60967">MSVGKKLYSAFILMIVLITITVVLNFISLNEIQGNMDEALDHRVEQIRTVDQIRLNIGMQGMYARAIVLDGKEESINSFNQYNELLDAEIDYLDTLVVSGTMQEYMEQVKKFRDDFNNGYLDMIDAYNRGDQILANGFINTKLHVASNGMFDVTNQIVLFQEEQLEAINKKANNSIAFSQTVASIALVISILIGVAVMLYIRKTITSPLKNIVKEANIIASGDLSQPDFVVKTKDEIGQLGKSFSMMKNNLANLIKNMQMNSEQVSAAAQELSASTEEITATTEDVTTRVSHTAERSQISAHASNESARAMEETAAGIQRIAEATQKLHGNSVDATQTAKNGGQIIHDAQQQMNIISTSTNSVNDLVQKLAQQTEEINNISQIITAITDQTNLLALNAAIEAARAGEHGKGFAVVADEVRKLAEQSKSSANSIVNLTLEIKADTENVERAVSDSLISVKDGVDIITNAGQSFTSIVGAVTEMSMQIEEISATSEQLSASAEQVTASVNEIANGSNESSSHLEMIAAAVEEQTATMQQVNAVATTLNDNAQNLQQEIQQFKV</sequence>
<dbReference type="Pfam" id="PF12729">
    <property type="entry name" value="4HB_MCP_1"/>
    <property type="match status" value="1"/>
</dbReference>
<evidence type="ECO:0000256" key="6">
    <source>
        <dbReference type="PROSITE-ProRule" id="PRU00284"/>
    </source>
</evidence>
<evidence type="ECO:0000256" key="7">
    <source>
        <dbReference type="SAM" id="Phobius"/>
    </source>
</evidence>
<dbReference type="SMART" id="SM00283">
    <property type="entry name" value="MA"/>
    <property type="match status" value="1"/>
</dbReference>
<keyword evidence="7" id="KW-1133">Transmembrane helix</keyword>
<reference evidence="10 11" key="1">
    <citation type="submission" date="2020-08" db="EMBL/GenBank/DDBJ databases">
        <title>A Genomic Blueprint of the Chicken Gut Microbiome.</title>
        <authorList>
            <person name="Gilroy R."/>
            <person name="Ravi A."/>
            <person name="Getino M."/>
            <person name="Pursley I."/>
            <person name="Horton D.L."/>
            <person name="Alikhan N.-F."/>
            <person name="Baker D."/>
            <person name="Gharbi K."/>
            <person name="Hall N."/>
            <person name="Watson M."/>
            <person name="Adriaenssens E.M."/>
            <person name="Foster-Nyarko E."/>
            <person name="Jarju S."/>
            <person name="Secka A."/>
            <person name="Antonio M."/>
            <person name="Oren A."/>
            <person name="Chaudhuri R."/>
            <person name="La Ragione R.M."/>
            <person name="Hildebrand F."/>
            <person name="Pallen M.J."/>
        </authorList>
    </citation>
    <scope>NUCLEOTIDE SEQUENCE [LARGE SCALE GENOMIC DNA]</scope>
    <source>
        <strain evidence="10 11">Sa1YVA6</strain>
    </source>
</reference>
<evidence type="ECO:0000256" key="5">
    <source>
        <dbReference type="ARBA" id="ARBA00029447"/>
    </source>
</evidence>
<evidence type="ECO:0000259" key="9">
    <source>
        <dbReference type="PROSITE" id="PS50885"/>
    </source>
</evidence>
<dbReference type="Pfam" id="PF00672">
    <property type="entry name" value="HAMP"/>
    <property type="match status" value="1"/>
</dbReference>
<dbReference type="PANTHER" id="PTHR32089">
    <property type="entry name" value="METHYL-ACCEPTING CHEMOTAXIS PROTEIN MCPB"/>
    <property type="match status" value="1"/>
</dbReference>
<organism evidence="10 11">
    <name type="scientific">Solibacillus merdavium</name>
    <dbReference type="NCBI Taxonomy" id="2762218"/>
    <lineage>
        <taxon>Bacteria</taxon>
        <taxon>Bacillati</taxon>
        <taxon>Bacillota</taxon>
        <taxon>Bacilli</taxon>
        <taxon>Bacillales</taxon>
        <taxon>Caryophanaceae</taxon>
        <taxon>Solibacillus</taxon>
    </lineage>
</organism>
<dbReference type="InterPro" id="IPR003660">
    <property type="entry name" value="HAMP_dom"/>
</dbReference>
<dbReference type="EMBL" id="JACSPW010000004">
    <property type="protein sequence ID" value="MBD8032655.1"/>
    <property type="molecule type" value="Genomic_DNA"/>
</dbReference>
<dbReference type="Pfam" id="PF00015">
    <property type="entry name" value="MCPsignal"/>
    <property type="match status" value="1"/>
</dbReference>
<dbReference type="PROSITE" id="PS50111">
    <property type="entry name" value="CHEMOTAXIS_TRANSDUC_2"/>
    <property type="match status" value="1"/>
</dbReference>
<protein>
    <submittedName>
        <fullName evidence="10">HAMP domain-containing protein</fullName>
    </submittedName>
</protein>
<dbReference type="SUPFAM" id="SSF58104">
    <property type="entry name" value="Methyl-accepting chemotaxis protein (MCP) signaling domain"/>
    <property type="match status" value="1"/>
</dbReference>
<dbReference type="Gene3D" id="6.10.340.10">
    <property type="match status" value="1"/>
</dbReference>
<keyword evidence="7" id="KW-0812">Transmembrane</keyword>
<comment type="similarity">
    <text evidence="5">Belongs to the methyl-accepting chemotaxis (MCP) protein family.</text>
</comment>
<dbReference type="Gene3D" id="1.10.287.950">
    <property type="entry name" value="Methyl-accepting chemotaxis protein"/>
    <property type="match status" value="1"/>
</dbReference>
<evidence type="ECO:0000256" key="2">
    <source>
        <dbReference type="ARBA" id="ARBA00022475"/>
    </source>
</evidence>
<name>A0ABR8XL59_9BACL</name>
<evidence type="ECO:0000259" key="8">
    <source>
        <dbReference type="PROSITE" id="PS50111"/>
    </source>
</evidence>
<feature type="domain" description="Methyl-accepting transducer" evidence="8">
    <location>
        <begin position="275"/>
        <end position="511"/>
    </location>
</feature>
<keyword evidence="4 6" id="KW-0807">Transducer</keyword>
<feature type="domain" description="HAMP" evidence="9">
    <location>
        <begin position="203"/>
        <end position="256"/>
    </location>
</feature>
<comment type="subcellular location">
    <subcellularLocation>
        <location evidence="1">Cell membrane</location>
    </subcellularLocation>
</comment>
<keyword evidence="2" id="KW-1003">Cell membrane</keyword>
<dbReference type="CDD" id="cd06225">
    <property type="entry name" value="HAMP"/>
    <property type="match status" value="1"/>
</dbReference>
<gene>
    <name evidence="10" type="ORF">H9632_06210</name>
</gene>
<evidence type="ECO:0000256" key="1">
    <source>
        <dbReference type="ARBA" id="ARBA00004236"/>
    </source>
</evidence>
<dbReference type="InterPro" id="IPR004090">
    <property type="entry name" value="Chemotax_Me-accpt_rcpt"/>
</dbReference>
<evidence type="ECO:0000256" key="4">
    <source>
        <dbReference type="ARBA" id="ARBA00023224"/>
    </source>
</evidence>